<dbReference type="SUPFAM" id="SSF52058">
    <property type="entry name" value="L domain-like"/>
    <property type="match status" value="1"/>
</dbReference>
<accession>A0A6U2AH54</accession>
<reference evidence="1" key="1">
    <citation type="submission" date="2021-01" db="EMBL/GenBank/DDBJ databases">
        <authorList>
            <person name="Corre E."/>
            <person name="Pelletier E."/>
            <person name="Niang G."/>
            <person name="Scheremetjew M."/>
            <person name="Finn R."/>
            <person name="Kale V."/>
            <person name="Holt S."/>
            <person name="Cochrane G."/>
            <person name="Meng A."/>
            <person name="Brown T."/>
            <person name="Cohen L."/>
        </authorList>
    </citation>
    <scope>NUCLEOTIDE SEQUENCE</scope>
    <source>
        <strain evidence="1">CCMP147</strain>
    </source>
</reference>
<gene>
    <name evidence="1" type="ORF">TDUB1175_LOCUS2563</name>
    <name evidence="2" type="ORF">TDUB1175_LOCUS2564</name>
</gene>
<dbReference type="PANTHER" id="PTHR48054">
    <property type="entry name" value="RECEPTOR KINASE-LIKE PROTEIN XA21"/>
    <property type="match status" value="1"/>
</dbReference>
<evidence type="ECO:0000313" key="1">
    <source>
        <dbReference type="EMBL" id="CAD8295610.1"/>
    </source>
</evidence>
<protein>
    <submittedName>
        <fullName evidence="1">Uncharacterized protein</fullName>
    </submittedName>
</protein>
<dbReference type="PANTHER" id="PTHR48054:SF86">
    <property type="entry name" value="MDIS1-INTERACTING RECEPTOR LIKE KINASE 2-LIKE ISOFORM X1"/>
    <property type="match status" value="1"/>
</dbReference>
<proteinExistence type="predicted"/>
<organism evidence="1">
    <name type="scientific">Pseudictyota dubia</name>
    <dbReference type="NCBI Taxonomy" id="2749911"/>
    <lineage>
        <taxon>Eukaryota</taxon>
        <taxon>Sar</taxon>
        <taxon>Stramenopiles</taxon>
        <taxon>Ochrophyta</taxon>
        <taxon>Bacillariophyta</taxon>
        <taxon>Mediophyceae</taxon>
        <taxon>Biddulphiophycidae</taxon>
        <taxon>Eupodiscales</taxon>
        <taxon>Odontellaceae</taxon>
        <taxon>Pseudictyota</taxon>
    </lineage>
</organism>
<dbReference type="AlphaFoldDB" id="A0A6U2AH54"/>
<dbReference type="Pfam" id="PF00560">
    <property type="entry name" value="LRR_1"/>
    <property type="match status" value="2"/>
</dbReference>
<sequence>MELLQECYVGNNSLNGSLPAPPQGSWQNMQNLDLGTNDFSGEIPREFGTFESLVELYLYENNLAGSMPEEVCNLRTGNLRDLEVDCAEVDCSCCTKCHPEGFE</sequence>
<dbReference type="Gene3D" id="3.80.10.10">
    <property type="entry name" value="Ribonuclease Inhibitor"/>
    <property type="match status" value="1"/>
</dbReference>
<dbReference type="EMBL" id="HBED01005096">
    <property type="protein sequence ID" value="CAD8295612.1"/>
    <property type="molecule type" value="Transcribed_RNA"/>
</dbReference>
<dbReference type="InterPro" id="IPR032675">
    <property type="entry name" value="LRR_dom_sf"/>
</dbReference>
<dbReference type="InterPro" id="IPR001611">
    <property type="entry name" value="Leu-rich_rpt"/>
</dbReference>
<name>A0A6U2AH54_9STRA</name>
<dbReference type="InterPro" id="IPR052592">
    <property type="entry name" value="LRR-RLK"/>
</dbReference>
<dbReference type="EMBL" id="HBED01005095">
    <property type="protein sequence ID" value="CAD8295610.1"/>
    <property type="molecule type" value="Transcribed_RNA"/>
</dbReference>
<evidence type="ECO:0000313" key="2">
    <source>
        <dbReference type="EMBL" id="CAD8295612.1"/>
    </source>
</evidence>